<keyword evidence="4" id="KW-0274">FAD</keyword>
<dbReference type="GO" id="GO:0050660">
    <property type="term" value="F:flavin adenine dinucleotide binding"/>
    <property type="evidence" value="ECO:0007669"/>
    <property type="project" value="InterPro"/>
</dbReference>
<evidence type="ECO:0000313" key="7">
    <source>
        <dbReference type="EMBL" id="KAG9236933.1"/>
    </source>
</evidence>
<dbReference type="PANTHER" id="PTHR10961:SF46">
    <property type="entry name" value="PEROXISOMAL SARCOSINE OXIDASE"/>
    <property type="match status" value="1"/>
</dbReference>
<dbReference type="GO" id="GO:0008115">
    <property type="term" value="F:sarcosine oxidase activity"/>
    <property type="evidence" value="ECO:0007669"/>
    <property type="project" value="TreeGrafter"/>
</dbReference>
<dbReference type="Gene3D" id="3.30.9.10">
    <property type="entry name" value="D-Amino Acid Oxidase, subunit A, domain 2"/>
    <property type="match status" value="1"/>
</dbReference>
<dbReference type="GO" id="GO:0050031">
    <property type="term" value="F:L-pipecolate oxidase activity"/>
    <property type="evidence" value="ECO:0007669"/>
    <property type="project" value="TreeGrafter"/>
</dbReference>
<evidence type="ECO:0000313" key="8">
    <source>
        <dbReference type="Proteomes" id="UP000824998"/>
    </source>
</evidence>
<evidence type="ECO:0000256" key="4">
    <source>
        <dbReference type="ARBA" id="ARBA00022827"/>
    </source>
</evidence>
<dbReference type="InterPro" id="IPR036188">
    <property type="entry name" value="FAD/NAD-bd_sf"/>
</dbReference>
<gene>
    <name evidence="7" type="ORF">BJ875DRAFT_438905</name>
</gene>
<dbReference type="Pfam" id="PF01266">
    <property type="entry name" value="DAO"/>
    <property type="match status" value="1"/>
</dbReference>
<dbReference type="GO" id="GO:0004657">
    <property type="term" value="F:proline dehydrogenase activity"/>
    <property type="evidence" value="ECO:0007669"/>
    <property type="project" value="TreeGrafter"/>
</dbReference>
<comment type="caution">
    <text evidence="7">The sequence shown here is derived from an EMBL/GenBank/DDBJ whole genome shotgun (WGS) entry which is preliminary data.</text>
</comment>
<sequence length="462" mass="49571">MPSSPPSSSSPSPSSSFTPPSSILIVGSGVFGLSTARSLATRPSFSSTSITVIDRSPFPAPDGSSIDTSRIIRSDYADPAYAALAAAAQEEWRKQGPDELGGLGRYSETGLALVANNDSSGVPYVHASYENILSLNKGTPNEGSVHEFTSPEAIARAVNCGGGTGNWGYLNTRSGWADAEASMIWLRKKVDATKRVTFLTATVTSLIFSADPSSPSVRGVNLQDGQNQTADLVILATGAWTPSLINLNGRCQATGQVLSYFPISDSEQERLRKMPVLLNMSTGMFIITPANNMVKVARHGYGYSNPTSMANPEPNPTSGQETISISLPYTALDIPNLHIPPEGEQACRQALRSIIPWLGDRPFTQTKICWYADTPSGDFVFTYHPTYDNLFLATGGSGHGFKFLPVIGDKIVDCVEGNTPVGFREKWAWRKRTVEKVVTEDGSRGGRPGMVLVEEMGKGHKL</sequence>
<protein>
    <submittedName>
        <fullName evidence="7">Fructosyl amino acid protein</fullName>
    </submittedName>
</protein>
<comment type="cofactor">
    <cofactor evidence="1">
        <name>FAD</name>
        <dbReference type="ChEBI" id="CHEBI:57692"/>
    </cofactor>
</comment>
<proteinExistence type="inferred from homology"/>
<dbReference type="OrthoDB" id="2219495at2759"/>
<evidence type="ECO:0000256" key="5">
    <source>
        <dbReference type="ARBA" id="ARBA00023002"/>
    </source>
</evidence>
<dbReference type="Proteomes" id="UP000824998">
    <property type="component" value="Unassembled WGS sequence"/>
</dbReference>
<comment type="similarity">
    <text evidence="2">Belongs to the MSOX/MTOX family.</text>
</comment>
<dbReference type="Gene3D" id="3.50.50.60">
    <property type="entry name" value="FAD/NAD(P)-binding domain"/>
    <property type="match status" value="1"/>
</dbReference>
<dbReference type="InterPro" id="IPR006076">
    <property type="entry name" value="FAD-dep_OxRdtase"/>
</dbReference>
<reference evidence="7" key="1">
    <citation type="journal article" date="2021" name="IMA Fungus">
        <title>Genomic characterization of three marine fungi, including Emericellopsis atlantica sp. nov. with signatures of a generalist lifestyle and marine biomass degradation.</title>
        <authorList>
            <person name="Hagestad O.C."/>
            <person name="Hou L."/>
            <person name="Andersen J.H."/>
            <person name="Hansen E.H."/>
            <person name="Altermark B."/>
            <person name="Li C."/>
            <person name="Kuhnert E."/>
            <person name="Cox R.J."/>
            <person name="Crous P.W."/>
            <person name="Spatafora J.W."/>
            <person name="Lail K."/>
            <person name="Amirebrahimi M."/>
            <person name="Lipzen A."/>
            <person name="Pangilinan J."/>
            <person name="Andreopoulos W."/>
            <person name="Hayes R.D."/>
            <person name="Ng V."/>
            <person name="Grigoriev I.V."/>
            <person name="Jackson S.A."/>
            <person name="Sutton T.D.S."/>
            <person name="Dobson A.D.W."/>
            <person name="Rama T."/>
        </authorList>
    </citation>
    <scope>NUCLEOTIDE SEQUENCE</scope>
    <source>
        <strain evidence="7">TRa018bII</strain>
    </source>
</reference>
<dbReference type="PANTHER" id="PTHR10961">
    <property type="entry name" value="PEROXISOMAL SARCOSINE OXIDASE"/>
    <property type="match status" value="1"/>
</dbReference>
<name>A0A9P7YNB0_9HELO</name>
<dbReference type="AlphaFoldDB" id="A0A9P7YNB0"/>
<feature type="domain" description="FAD dependent oxidoreductase" evidence="6">
    <location>
        <begin position="23"/>
        <end position="412"/>
    </location>
</feature>
<evidence type="ECO:0000256" key="2">
    <source>
        <dbReference type="ARBA" id="ARBA00010989"/>
    </source>
</evidence>
<keyword evidence="3" id="KW-0285">Flavoprotein</keyword>
<dbReference type="InterPro" id="IPR045170">
    <property type="entry name" value="MTOX"/>
</dbReference>
<keyword evidence="8" id="KW-1185">Reference proteome</keyword>
<keyword evidence="5" id="KW-0560">Oxidoreductase</keyword>
<accession>A0A9P7YNB0</accession>
<organism evidence="7 8">
    <name type="scientific">Amylocarpus encephaloides</name>
    <dbReference type="NCBI Taxonomy" id="45428"/>
    <lineage>
        <taxon>Eukaryota</taxon>
        <taxon>Fungi</taxon>
        <taxon>Dikarya</taxon>
        <taxon>Ascomycota</taxon>
        <taxon>Pezizomycotina</taxon>
        <taxon>Leotiomycetes</taxon>
        <taxon>Helotiales</taxon>
        <taxon>Helotiales incertae sedis</taxon>
        <taxon>Amylocarpus</taxon>
    </lineage>
</organism>
<evidence type="ECO:0000256" key="3">
    <source>
        <dbReference type="ARBA" id="ARBA00022630"/>
    </source>
</evidence>
<dbReference type="SUPFAM" id="SSF51905">
    <property type="entry name" value="FAD/NAD(P)-binding domain"/>
    <property type="match status" value="1"/>
</dbReference>
<evidence type="ECO:0000259" key="6">
    <source>
        <dbReference type="Pfam" id="PF01266"/>
    </source>
</evidence>
<dbReference type="EMBL" id="MU251396">
    <property type="protein sequence ID" value="KAG9236933.1"/>
    <property type="molecule type" value="Genomic_DNA"/>
</dbReference>
<evidence type="ECO:0000256" key="1">
    <source>
        <dbReference type="ARBA" id="ARBA00001974"/>
    </source>
</evidence>